<evidence type="ECO:0000313" key="6">
    <source>
        <dbReference type="EMBL" id="KAF2820275.1"/>
    </source>
</evidence>
<organism evidence="6 7">
    <name type="scientific">Ophiobolus disseminans</name>
    <dbReference type="NCBI Taxonomy" id="1469910"/>
    <lineage>
        <taxon>Eukaryota</taxon>
        <taxon>Fungi</taxon>
        <taxon>Dikarya</taxon>
        <taxon>Ascomycota</taxon>
        <taxon>Pezizomycotina</taxon>
        <taxon>Dothideomycetes</taxon>
        <taxon>Pleosporomycetidae</taxon>
        <taxon>Pleosporales</taxon>
        <taxon>Pleosporineae</taxon>
        <taxon>Phaeosphaeriaceae</taxon>
        <taxon>Ophiobolus</taxon>
    </lineage>
</organism>
<keyword evidence="3" id="KW-0442">Lipid degradation</keyword>
<dbReference type="OrthoDB" id="2363873at2759"/>
<feature type="compositionally biased region" description="Basic and acidic residues" evidence="5">
    <location>
        <begin position="13"/>
        <end position="22"/>
    </location>
</feature>
<dbReference type="EC" id="3.1.1.47" evidence="1"/>
<feature type="compositionally biased region" description="Polar residues" evidence="5">
    <location>
        <begin position="1"/>
        <end position="12"/>
    </location>
</feature>
<sequence length="753" mass="83776">MSFLERQTTRITGTDHEHDHRRTSGLRKHSTNNVPHAQKPRSRPPASLRDHLPFPNSSLPPASGPYSVGSMEIEVPVENPRTISHIKRNGKHLLQLETVLFTLYYPAAFGSGAGPAPGGQKKWSRETWLPRPRIETAKGYARFASIPDPIGVALFGVSTMLTKLRAYRNSPPATHWPPEGNSKKRGYKVKNQQGPPPKGLDRPPIFPLLMFSHGLGGSRTAYSSLCTEFASYGFVVCALEHRDGSGPRTFINHNKRTKGKSDRHGGAKAGKEDCDGDPVCEKGKEKWQALDHTEEELKKGYHHVDYIFPKNNPMDTSPNNENGVDRELRDAQIEMRLCELEEAYRVLKTICAGDGEEIAQQNLRGEGYVGGTSRGLHGVDWAQWQNRFHVDKMTMAGHSFGAATIVEVLRHTDRFKNVQAGIIYDIWGAPIRPPAEDPKHRIHLPILGINSEAFMYWQSNFDAVQSLMREASEHGSPAYLLTVRGSVHISQSDFSVLYRHVSSFFLKATVHPYRAIDLNISASLEFLRLVTPSSGSGKAIIDRCMTNESILETEILDELPNDHRPDDEYIAAKLRVDHEFKRRVGAGAQRKLKRNFQGGMGTGYTTSDEVWCHYKPTKEQLDRWINQEERGEKRIDEQSAMEGDGGNAVNNTANDLNRESDVSKDGQATSLSDADEGLRCDDRERLTASRSEEDIQRGHPKAFSTTMESEHGDHAEATSTNVSAATAGDAPSDAPQESWLGMLPALKDGPQQA</sequence>
<gene>
    <name evidence="6" type="ORF">CC86DRAFT_398014</name>
</gene>
<evidence type="ECO:0000256" key="5">
    <source>
        <dbReference type="SAM" id="MobiDB-lite"/>
    </source>
</evidence>
<dbReference type="InterPro" id="IPR029058">
    <property type="entry name" value="AB_hydrolase_fold"/>
</dbReference>
<dbReference type="PANTHER" id="PTHR10272">
    <property type="entry name" value="PLATELET-ACTIVATING FACTOR ACETYLHYDROLASE"/>
    <property type="match status" value="1"/>
</dbReference>
<dbReference type="SUPFAM" id="SSF53474">
    <property type="entry name" value="alpha/beta-Hydrolases"/>
    <property type="match status" value="1"/>
</dbReference>
<dbReference type="AlphaFoldDB" id="A0A6A6ZJ45"/>
<dbReference type="GO" id="GO:0003847">
    <property type="term" value="F:1-alkyl-2-acetylglycerophosphocholine esterase activity"/>
    <property type="evidence" value="ECO:0007669"/>
    <property type="project" value="UniProtKB-EC"/>
</dbReference>
<feature type="region of interest" description="Disordered" evidence="5">
    <location>
        <begin position="248"/>
        <end position="275"/>
    </location>
</feature>
<dbReference type="Pfam" id="PF03403">
    <property type="entry name" value="PAF-AH_p_II"/>
    <property type="match status" value="1"/>
</dbReference>
<feature type="region of interest" description="Disordered" evidence="5">
    <location>
        <begin position="169"/>
        <end position="201"/>
    </location>
</feature>
<name>A0A6A6ZJ45_9PLEO</name>
<evidence type="ECO:0000256" key="2">
    <source>
        <dbReference type="ARBA" id="ARBA00022801"/>
    </source>
</evidence>
<keyword evidence="7" id="KW-1185">Reference proteome</keyword>
<evidence type="ECO:0000256" key="1">
    <source>
        <dbReference type="ARBA" id="ARBA00013201"/>
    </source>
</evidence>
<proteinExistence type="predicted"/>
<accession>A0A6A6ZJ45</accession>
<reference evidence="6" key="1">
    <citation type="journal article" date="2020" name="Stud. Mycol.">
        <title>101 Dothideomycetes genomes: a test case for predicting lifestyles and emergence of pathogens.</title>
        <authorList>
            <person name="Haridas S."/>
            <person name="Albert R."/>
            <person name="Binder M."/>
            <person name="Bloem J."/>
            <person name="Labutti K."/>
            <person name="Salamov A."/>
            <person name="Andreopoulos B."/>
            <person name="Baker S."/>
            <person name="Barry K."/>
            <person name="Bills G."/>
            <person name="Bluhm B."/>
            <person name="Cannon C."/>
            <person name="Castanera R."/>
            <person name="Culley D."/>
            <person name="Daum C."/>
            <person name="Ezra D."/>
            <person name="Gonzalez J."/>
            <person name="Henrissat B."/>
            <person name="Kuo A."/>
            <person name="Liang C."/>
            <person name="Lipzen A."/>
            <person name="Lutzoni F."/>
            <person name="Magnuson J."/>
            <person name="Mondo S."/>
            <person name="Nolan M."/>
            <person name="Ohm R."/>
            <person name="Pangilinan J."/>
            <person name="Park H.-J."/>
            <person name="Ramirez L."/>
            <person name="Alfaro M."/>
            <person name="Sun H."/>
            <person name="Tritt A."/>
            <person name="Yoshinaga Y."/>
            <person name="Zwiers L.-H."/>
            <person name="Turgeon B."/>
            <person name="Goodwin S."/>
            <person name="Spatafora J."/>
            <person name="Crous P."/>
            <person name="Grigoriev I."/>
        </authorList>
    </citation>
    <scope>NUCLEOTIDE SEQUENCE</scope>
    <source>
        <strain evidence="6">CBS 113818</strain>
    </source>
</reference>
<feature type="region of interest" description="Disordered" evidence="5">
    <location>
        <begin position="1"/>
        <end position="67"/>
    </location>
</feature>
<protein>
    <recommendedName>
        <fullName evidence="1">1-alkyl-2-acetylglycerophosphocholine esterase</fullName>
        <ecNumber evidence="1">3.1.1.47</ecNumber>
    </recommendedName>
</protein>
<keyword evidence="4" id="KW-0443">Lipid metabolism</keyword>
<dbReference type="Gene3D" id="3.40.50.1820">
    <property type="entry name" value="alpha/beta hydrolase"/>
    <property type="match status" value="1"/>
</dbReference>
<dbReference type="GO" id="GO:0016042">
    <property type="term" value="P:lipid catabolic process"/>
    <property type="evidence" value="ECO:0007669"/>
    <property type="project" value="UniProtKB-KW"/>
</dbReference>
<evidence type="ECO:0000313" key="7">
    <source>
        <dbReference type="Proteomes" id="UP000799424"/>
    </source>
</evidence>
<feature type="compositionally biased region" description="Basic and acidic residues" evidence="5">
    <location>
        <begin position="676"/>
        <end position="697"/>
    </location>
</feature>
<dbReference type="PANTHER" id="PTHR10272:SF0">
    <property type="entry name" value="PLATELET-ACTIVATING FACTOR ACETYLHYDROLASE"/>
    <property type="match status" value="1"/>
</dbReference>
<evidence type="ECO:0000256" key="3">
    <source>
        <dbReference type="ARBA" id="ARBA00022963"/>
    </source>
</evidence>
<feature type="region of interest" description="Disordered" evidence="5">
    <location>
        <begin position="632"/>
        <end position="753"/>
    </location>
</feature>
<keyword evidence="2" id="KW-0378">Hydrolase</keyword>
<dbReference type="EMBL" id="MU006241">
    <property type="protein sequence ID" value="KAF2820275.1"/>
    <property type="molecule type" value="Genomic_DNA"/>
</dbReference>
<dbReference type="Proteomes" id="UP000799424">
    <property type="component" value="Unassembled WGS sequence"/>
</dbReference>
<feature type="compositionally biased region" description="Basic and acidic residues" evidence="5">
    <location>
        <begin position="259"/>
        <end position="275"/>
    </location>
</feature>
<evidence type="ECO:0000256" key="4">
    <source>
        <dbReference type="ARBA" id="ARBA00023098"/>
    </source>
</evidence>